<dbReference type="InterPro" id="IPR007808">
    <property type="entry name" value="Elf1"/>
</dbReference>
<evidence type="ECO:0000256" key="3">
    <source>
        <dbReference type="ARBA" id="ARBA00009730"/>
    </source>
</evidence>
<evidence type="ECO:0000256" key="4">
    <source>
        <dbReference type="ARBA" id="ARBA00022723"/>
    </source>
</evidence>
<keyword evidence="8 10" id="KW-0804">Transcription</keyword>
<evidence type="ECO:0000256" key="5">
    <source>
        <dbReference type="ARBA" id="ARBA00022771"/>
    </source>
</evidence>
<keyword evidence="4 10" id="KW-0479">Metal-binding</keyword>
<evidence type="ECO:0000256" key="9">
    <source>
        <dbReference type="ARBA" id="ARBA00023242"/>
    </source>
</evidence>
<dbReference type="AlphaFoldDB" id="A0AAN7VWL1"/>
<evidence type="ECO:0000256" key="8">
    <source>
        <dbReference type="ARBA" id="ARBA00023163"/>
    </source>
</evidence>
<evidence type="ECO:0000313" key="13">
    <source>
        <dbReference type="Proteomes" id="UP001310594"/>
    </source>
</evidence>
<accession>A0AAN7VWL1</accession>
<dbReference type="GO" id="GO:0000993">
    <property type="term" value="F:RNA polymerase II complex binding"/>
    <property type="evidence" value="ECO:0007669"/>
    <property type="project" value="TreeGrafter"/>
</dbReference>
<keyword evidence="5 10" id="KW-0863">Zinc-finger</keyword>
<evidence type="ECO:0000256" key="6">
    <source>
        <dbReference type="ARBA" id="ARBA00022833"/>
    </source>
</evidence>
<dbReference type="PANTHER" id="PTHR20934">
    <property type="entry name" value="TRANSCRIPTION ELONGATION FACTOR 1 HOMOLOG"/>
    <property type="match status" value="1"/>
</dbReference>
<dbReference type="InterPro" id="IPR038567">
    <property type="entry name" value="T_Elf1_sf"/>
</dbReference>
<sequence>MGKRKSKSKPMGPKKRDPLATSFKCPFCDHESSVSVQIDKKNYIGTVDCRNCGQHYQSSSDMRSLMQAVDVYYEWIDACEDVNGPGATNSISADRPAGAGPTRREREITSSNARQGTGVGVGEKYTQEDLGFIDDDGVIDAEGEFEDD</sequence>
<evidence type="ECO:0000256" key="1">
    <source>
        <dbReference type="ARBA" id="ARBA00003357"/>
    </source>
</evidence>
<evidence type="ECO:0000256" key="7">
    <source>
        <dbReference type="ARBA" id="ARBA00023015"/>
    </source>
</evidence>
<feature type="region of interest" description="Disordered" evidence="11">
    <location>
        <begin position="1"/>
        <end position="21"/>
    </location>
</feature>
<evidence type="ECO:0000256" key="2">
    <source>
        <dbReference type="ARBA" id="ARBA00004123"/>
    </source>
</evidence>
<comment type="caution">
    <text evidence="12">The sequence shown here is derived from an EMBL/GenBank/DDBJ whole genome shotgun (WGS) entry which is preliminary data.</text>
</comment>
<dbReference type="SUPFAM" id="SSF57783">
    <property type="entry name" value="Zinc beta-ribbon"/>
    <property type="match status" value="1"/>
</dbReference>
<comment type="function">
    <text evidence="1 10">Transcription elongation factor implicated in the maintenance of proper chromatin structure in actively transcribed regions.</text>
</comment>
<dbReference type="GO" id="GO:0008270">
    <property type="term" value="F:zinc ion binding"/>
    <property type="evidence" value="ECO:0007669"/>
    <property type="project" value="UniProtKB-KW"/>
</dbReference>
<evidence type="ECO:0000256" key="10">
    <source>
        <dbReference type="RuleBase" id="RU364033"/>
    </source>
</evidence>
<gene>
    <name evidence="12" type="ORF">LTR97_001744</name>
</gene>
<keyword evidence="6 10" id="KW-0862">Zinc</keyword>
<dbReference type="PANTHER" id="PTHR20934:SF0">
    <property type="entry name" value="TRANSCRIPTION ELONGATION FACTOR 1 HOMOLOG"/>
    <property type="match status" value="1"/>
</dbReference>
<dbReference type="EMBL" id="JAVRQU010000002">
    <property type="protein sequence ID" value="KAK5706753.1"/>
    <property type="molecule type" value="Genomic_DNA"/>
</dbReference>
<dbReference type="GO" id="GO:0006368">
    <property type="term" value="P:transcription elongation by RNA polymerase II"/>
    <property type="evidence" value="ECO:0007669"/>
    <property type="project" value="TreeGrafter"/>
</dbReference>
<evidence type="ECO:0000313" key="12">
    <source>
        <dbReference type="EMBL" id="KAK5706753.1"/>
    </source>
</evidence>
<comment type="subcellular location">
    <subcellularLocation>
        <location evidence="2 10">Nucleus</location>
    </subcellularLocation>
</comment>
<proteinExistence type="inferred from homology"/>
<protein>
    <recommendedName>
        <fullName evidence="10">Transcription elongation factor 1 homolog</fullName>
    </recommendedName>
</protein>
<feature type="region of interest" description="Disordered" evidence="11">
    <location>
        <begin position="84"/>
        <end position="126"/>
    </location>
</feature>
<dbReference type="Pfam" id="PF05129">
    <property type="entry name" value="Zn_ribbon_Elf1"/>
    <property type="match status" value="1"/>
</dbReference>
<keyword evidence="7 10" id="KW-0805">Transcription regulation</keyword>
<dbReference type="FunFam" id="2.20.25.190:FF:000001">
    <property type="entry name" value="Transcription elongation factor 1 homolog"/>
    <property type="match status" value="1"/>
</dbReference>
<name>A0AAN7VWL1_9PEZI</name>
<evidence type="ECO:0000256" key="11">
    <source>
        <dbReference type="SAM" id="MobiDB-lite"/>
    </source>
</evidence>
<dbReference type="GO" id="GO:0008023">
    <property type="term" value="C:transcription elongation factor complex"/>
    <property type="evidence" value="ECO:0007669"/>
    <property type="project" value="TreeGrafter"/>
</dbReference>
<organism evidence="12 13">
    <name type="scientific">Elasticomyces elasticus</name>
    <dbReference type="NCBI Taxonomy" id="574655"/>
    <lineage>
        <taxon>Eukaryota</taxon>
        <taxon>Fungi</taxon>
        <taxon>Dikarya</taxon>
        <taxon>Ascomycota</taxon>
        <taxon>Pezizomycotina</taxon>
        <taxon>Dothideomycetes</taxon>
        <taxon>Dothideomycetidae</taxon>
        <taxon>Mycosphaerellales</taxon>
        <taxon>Teratosphaeriaceae</taxon>
        <taxon>Elasticomyces</taxon>
    </lineage>
</organism>
<keyword evidence="9 10" id="KW-0539">Nucleus</keyword>
<reference evidence="12" key="1">
    <citation type="submission" date="2023-08" db="EMBL/GenBank/DDBJ databases">
        <title>Black Yeasts Isolated from many extreme environments.</title>
        <authorList>
            <person name="Coleine C."/>
            <person name="Stajich J.E."/>
            <person name="Selbmann L."/>
        </authorList>
    </citation>
    <scope>NUCLEOTIDE SEQUENCE</scope>
    <source>
        <strain evidence="12">CCFEE 5810</strain>
    </source>
</reference>
<dbReference type="Proteomes" id="UP001310594">
    <property type="component" value="Unassembled WGS sequence"/>
</dbReference>
<dbReference type="Gene3D" id="2.20.25.190">
    <property type="match status" value="1"/>
</dbReference>
<comment type="similarity">
    <text evidence="3 10">Belongs to the ELOF1 family.</text>
</comment>